<dbReference type="EMBL" id="AWWV01011032">
    <property type="protein sequence ID" value="OMO75339.1"/>
    <property type="molecule type" value="Genomic_DNA"/>
</dbReference>
<dbReference type="Proteomes" id="UP000188268">
    <property type="component" value="Unassembled WGS sequence"/>
</dbReference>
<protein>
    <submittedName>
        <fullName evidence="1">Uncharacterized protein</fullName>
    </submittedName>
</protein>
<evidence type="ECO:0000313" key="1">
    <source>
        <dbReference type="EMBL" id="OMO75339.1"/>
    </source>
</evidence>
<accession>A0A1R3HYI1</accession>
<dbReference type="AlphaFoldDB" id="A0A1R3HYI1"/>
<keyword evidence="2" id="KW-1185">Reference proteome</keyword>
<evidence type="ECO:0000313" key="2">
    <source>
        <dbReference type="Proteomes" id="UP000188268"/>
    </source>
</evidence>
<reference evidence="1 2" key="1">
    <citation type="submission" date="2013-09" db="EMBL/GenBank/DDBJ databases">
        <title>Corchorus capsularis genome sequencing.</title>
        <authorList>
            <person name="Alam M."/>
            <person name="Haque M.S."/>
            <person name="Islam M.S."/>
            <person name="Emdad E.M."/>
            <person name="Islam M.M."/>
            <person name="Ahmed B."/>
            <person name="Halim A."/>
            <person name="Hossen Q.M.M."/>
            <person name="Hossain M.Z."/>
            <person name="Ahmed R."/>
            <person name="Khan M.M."/>
            <person name="Islam R."/>
            <person name="Rashid M.M."/>
            <person name="Khan S.A."/>
            <person name="Rahman M.S."/>
            <person name="Alam M."/>
        </authorList>
    </citation>
    <scope>NUCLEOTIDE SEQUENCE [LARGE SCALE GENOMIC DNA]</scope>
    <source>
        <strain evidence="2">cv. CVL-1</strain>
        <tissue evidence="1">Whole seedling</tissue>
    </source>
</reference>
<proteinExistence type="predicted"/>
<name>A0A1R3HYI1_COCAP</name>
<gene>
    <name evidence="1" type="ORF">CCACVL1_16230</name>
</gene>
<comment type="caution">
    <text evidence="1">The sequence shown here is derived from an EMBL/GenBank/DDBJ whole genome shotgun (WGS) entry which is preliminary data.</text>
</comment>
<sequence>MANAPNRADPLLTLAKFSSLLFAIFGNKI</sequence>
<dbReference type="Gramene" id="OMO75339">
    <property type="protein sequence ID" value="OMO75339"/>
    <property type="gene ID" value="CCACVL1_16230"/>
</dbReference>
<organism evidence="1 2">
    <name type="scientific">Corchorus capsularis</name>
    <name type="common">Jute</name>
    <dbReference type="NCBI Taxonomy" id="210143"/>
    <lineage>
        <taxon>Eukaryota</taxon>
        <taxon>Viridiplantae</taxon>
        <taxon>Streptophyta</taxon>
        <taxon>Embryophyta</taxon>
        <taxon>Tracheophyta</taxon>
        <taxon>Spermatophyta</taxon>
        <taxon>Magnoliopsida</taxon>
        <taxon>eudicotyledons</taxon>
        <taxon>Gunneridae</taxon>
        <taxon>Pentapetalae</taxon>
        <taxon>rosids</taxon>
        <taxon>malvids</taxon>
        <taxon>Malvales</taxon>
        <taxon>Malvaceae</taxon>
        <taxon>Grewioideae</taxon>
        <taxon>Apeibeae</taxon>
        <taxon>Corchorus</taxon>
    </lineage>
</organism>